<evidence type="ECO:0000259" key="4">
    <source>
        <dbReference type="PROSITE" id="PS51462"/>
    </source>
</evidence>
<protein>
    <submittedName>
        <fullName evidence="5">ADP-ribose pyrophosphatase YjhB, NUDIX family</fullName>
    </submittedName>
</protein>
<dbReference type="OrthoDB" id="9787476at2"/>
<keyword evidence="6" id="KW-1185">Reference proteome</keyword>
<proteinExistence type="inferred from homology"/>
<dbReference type="STRING" id="237069.SAMN05216498_0733"/>
<evidence type="ECO:0000256" key="3">
    <source>
        <dbReference type="RuleBase" id="RU003476"/>
    </source>
</evidence>
<comment type="similarity">
    <text evidence="3">Belongs to the Nudix hydrolase family.</text>
</comment>
<dbReference type="PRINTS" id="PR00502">
    <property type="entry name" value="NUDIXFAMILY"/>
</dbReference>
<dbReference type="Proteomes" id="UP000199334">
    <property type="component" value="Unassembled WGS sequence"/>
</dbReference>
<accession>A0A1G9WFP1</accession>
<keyword evidence="2 3" id="KW-0378">Hydrolase</keyword>
<dbReference type="InterPro" id="IPR015797">
    <property type="entry name" value="NUDIX_hydrolase-like_dom_sf"/>
</dbReference>
<dbReference type="EMBL" id="FNIG01000001">
    <property type="protein sequence ID" value="SDM83374.1"/>
    <property type="molecule type" value="Genomic_DNA"/>
</dbReference>
<organism evidence="5 6">
    <name type="scientific">Tenuibacillus multivorans</name>
    <dbReference type="NCBI Taxonomy" id="237069"/>
    <lineage>
        <taxon>Bacteria</taxon>
        <taxon>Bacillati</taxon>
        <taxon>Bacillota</taxon>
        <taxon>Bacilli</taxon>
        <taxon>Bacillales</taxon>
        <taxon>Bacillaceae</taxon>
        <taxon>Tenuibacillus</taxon>
    </lineage>
</organism>
<evidence type="ECO:0000256" key="1">
    <source>
        <dbReference type="ARBA" id="ARBA00001946"/>
    </source>
</evidence>
<name>A0A1G9WFP1_9BACI</name>
<dbReference type="InterPro" id="IPR020084">
    <property type="entry name" value="NUDIX_hydrolase_CS"/>
</dbReference>
<dbReference type="GO" id="GO:0016787">
    <property type="term" value="F:hydrolase activity"/>
    <property type="evidence" value="ECO:0007669"/>
    <property type="project" value="UniProtKB-KW"/>
</dbReference>
<dbReference type="Gene3D" id="3.90.79.10">
    <property type="entry name" value="Nucleoside Triphosphate Pyrophosphohydrolase"/>
    <property type="match status" value="1"/>
</dbReference>
<dbReference type="PANTHER" id="PTHR43046:SF2">
    <property type="entry name" value="8-OXO-DGTP DIPHOSPHATASE-RELATED"/>
    <property type="match status" value="1"/>
</dbReference>
<feature type="domain" description="Nudix hydrolase" evidence="4">
    <location>
        <begin position="16"/>
        <end position="147"/>
    </location>
</feature>
<comment type="cofactor">
    <cofactor evidence="1">
        <name>Mg(2+)</name>
        <dbReference type="ChEBI" id="CHEBI:18420"/>
    </cofactor>
</comment>
<dbReference type="RefSeq" id="WP_093855247.1">
    <property type="nucleotide sequence ID" value="NZ_BJVZ01000003.1"/>
</dbReference>
<reference evidence="5 6" key="1">
    <citation type="submission" date="2016-10" db="EMBL/GenBank/DDBJ databases">
        <authorList>
            <person name="de Groot N.N."/>
        </authorList>
    </citation>
    <scope>NUCLEOTIDE SEQUENCE [LARGE SCALE GENOMIC DNA]</scope>
    <source>
        <strain evidence="5 6">CGMCC 1.3442</strain>
    </source>
</reference>
<evidence type="ECO:0000313" key="6">
    <source>
        <dbReference type="Proteomes" id="UP000199334"/>
    </source>
</evidence>
<evidence type="ECO:0000256" key="2">
    <source>
        <dbReference type="ARBA" id="ARBA00022801"/>
    </source>
</evidence>
<dbReference type="Pfam" id="PF00293">
    <property type="entry name" value="NUDIX"/>
    <property type="match status" value="1"/>
</dbReference>
<dbReference type="CDD" id="cd04677">
    <property type="entry name" value="NUDIX_Hydrolase"/>
    <property type="match status" value="1"/>
</dbReference>
<dbReference type="PROSITE" id="PS51462">
    <property type="entry name" value="NUDIX"/>
    <property type="match status" value="1"/>
</dbReference>
<dbReference type="PANTHER" id="PTHR43046">
    <property type="entry name" value="GDP-MANNOSE MANNOSYL HYDROLASE"/>
    <property type="match status" value="1"/>
</dbReference>
<dbReference type="InterPro" id="IPR000086">
    <property type="entry name" value="NUDIX_hydrolase_dom"/>
</dbReference>
<dbReference type="PROSITE" id="PS00893">
    <property type="entry name" value="NUDIX_BOX"/>
    <property type="match status" value="1"/>
</dbReference>
<gene>
    <name evidence="5" type="ORF">SAMN05216498_0733</name>
</gene>
<dbReference type="SUPFAM" id="SSF55811">
    <property type="entry name" value="Nudix"/>
    <property type="match status" value="1"/>
</dbReference>
<evidence type="ECO:0000313" key="5">
    <source>
        <dbReference type="EMBL" id="SDM83374.1"/>
    </source>
</evidence>
<dbReference type="AlphaFoldDB" id="A0A1G9WFP1"/>
<sequence length="149" mass="16918">MGYVKDLRNLVGNRPLIVVGASVIVLNQDKQLLLHLRKDNQCWGLPGGSMELGESLEEVATREMIEETGLTPKKLKLLDIFSGEEQYYKLPHGDELYNVTANYICTEYTGELKIDDNESEGLQFFDINELPDRLNPPDIPVIHQFLTLN</sequence>
<dbReference type="InterPro" id="IPR020476">
    <property type="entry name" value="Nudix_hydrolase"/>
</dbReference>